<evidence type="ECO:0000313" key="2">
    <source>
        <dbReference type="Proteomes" id="UP000034350"/>
    </source>
</evidence>
<reference evidence="1 2" key="1">
    <citation type="journal article" date="2015" name="Environ. Microbiol.">
        <title>Genome analyses suggest the presence of polyploidy and recent human-driven expansions in eight global populations of the honeybee pathogen Nosema ceranae.</title>
        <authorList>
            <person name="Pelin A."/>
            <person name="Selman M."/>
            <person name="Aris-Brosou S."/>
            <person name="Farinelli L."/>
            <person name="Corradi N."/>
        </authorList>
    </citation>
    <scope>NUCLEOTIDE SEQUENCE [LARGE SCALE GENOMIC DNA]</scope>
    <source>
        <strain evidence="1 2">PA08 1199</strain>
    </source>
</reference>
<dbReference type="EMBL" id="JPQZ01000031">
    <property type="protein sequence ID" value="KKO75122.1"/>
    <property type="molecule type" value="Genomic_DNA"/>
</dbReference>
<keyword evidence="2" id="KW-1185">Reference proteome</keyword>
<dbReference type="AlphaFoldDB" id="A0A0F9YRB7"/>
<name>A0A0F9YRB7_9MICR</name>
<dbReference type="GeneID" id="36320072"/>
<accession>A0A0F9YRB7</accession>
<comment type="caution">
    <text evidence="1">The sequence shown here is derived from an EMBL/GenBank/DDBJ whole genome shotgun (WGS) entry which is preliminary data.</text>
</comment>
<dbReference type="VEuPathDB" id="MicrosporidiaDB:AAJ76_310001402"/>
<proteinExistence type="predicted"/>
<organism evidence="1 2">
    <name type="scientific">Vairimorpha ceranae</name>
    <dbReference type="NCBI Taxonomy" id="40302"/>
    <lineage>
        <taxon>Eukaryota</taxon>
        <taxon>Fungi</taxon>
        <taxon>Fungi incertae sedis</taxon>
        <taxon>Microsporidia</taxon>
        <taxon>Nosematidae</taxon>
        <taxon>Vairimorpha</taxon>
    </lineage>
</organism>
<sequence length="42" mass="4802">MSKNKDALIIDNSKLILLDLHYNSLVCNKKSLFLFLCALSNF</sequence>
<dbReference type="RefSeq" id="XP_024330864.1">
    <property type="nucleotide sequence ID" value="XM_024475139.1"/>
</dbReference>
<evidence type="ECO:0000313" key="1">
    <source>
        <dbReference type="EMBL" id="KKO75122.1"/>
    </source>
</evidence>
<protein>
    <submittedName>
        <fullName evidence="1">Uncharacterized protein</fullName>
    </submittedName>
</protein>
<dbReference type="Proteomes" id="UP000034350">
    <property type="component" value="Unassembled WGS sequence"/>
</dbReference>
<gene>
    <name evidence="1" type="ORF">AAJ76_310001402</name>
</gene>